<keyword evidence="4 11" id="KW-0812">Transmembrane</keyword>
<evidence type="ECO:0000256" key="8">
    <source>
        <dbReference type="ARBA" id="ARBA00023136"/>
    </source>
</evidence>
<comment type="subcellular location">
    <subcellularLocation>
        <location evidence="1">Membrane</location>
        <topology evidence="1">Single-pass membrane protein</topology>
    </subcellularLocation>
</comment>
<accession>A0A3B0UJF6</accession>
<keyword evidence="6 11" id="KW-1133">Transmembrane helix</keyword>
<protein>
    <submittedName>
        <fullName evidence="12">ATP synthase F0 sector subunit b</fullName>
    </submittedName>
</protein>
<evidence type="ECO:0000256" key="1">
    <source>
        <dbReference type="ARBA" id="ARBA00004167"/>
    </source>
</evidence>
<keyword evidence="5" id="KW-0375">Hydrogen ion transport</keyword>
<dbReference type="EMBL" id="UOEQ01000269">
    <property type="protein sequence ID" value="VAW20364.1"/>
    <property type="molecule type" value="Genomic_DNA"/>
</dbReference>
<evidence type="ECO:0000256" key="5">
    <source>
        <dbReference type="ARBA" id="ARBA00022781"/>
    </source>
</evidence>
<evidence type="ECO:0000256" key="9">
    <source>
        <dbReference type="ARBA" id="ARBA00025198"/>
    </source>
</evidence>
<comment type="function">
    <text evidence="9">F(1)F(0) ATP synthase produces ATP from ADP in the presence of a proton or sodium gradient. F-type ATPases consist of two structural domains, F(1) containing the extramembraneous catalytic core and F(0) containing the membrane proton channel, linked together by a central stalk and a peripheral stalk. During catalysis, ATP synthesis in the catalytic domain of F(1) is coupled via a rotary mechanism of the central stalk subunits to proton translocation.</text>
</comment>
<evidence type="ECO:0000256" key="10">
    <source>
        <dbReference type="SAM" id="Coils"/>
    </source>
</evidence>
<keyword evidence="10" id="KW-0175">Coiled coil</keyword>
<evidence type="ECO:0000256" key="6">
    <source>
        <dbReference type="ARBA" id="ARBA00022989"/>
    </source>
</evidence>
<evidence type="ECO:0000256" key="2">
    <source>
        <dbReference type="ARBA" id="ARBA00022448"/>
    </source>
</evidence>
<keyword evidence="8 11" id="KW-0472">Membrane</keyword>
<gene>
    <name evidence="12" type="ORF">MNBD_ALPHA11-773</name>
</gene>
<evidence type="ECO:0000256" key="3">
    <source>
        <dbReference type="ARBA" id="ARBA00022547"/>
    </source>
</evidence>
<dbReference type="GO" id="GO:0015986">
    <property type="term" value="P:proton motive force-driven ATP synthesis"/>
    <property type="evidence" value="ECO:0007669"/>
    <property type="project" value="InterPro"/>
</dbReference>
<feature type="transmembrane region" description="Helical" evidence="11">
    <location>
        <begin position="6"/>
        <end position="23"/>
    </location>
</feature>
<dbReference type="HAMAP" id="MF_01398">
    <property type="entry name" value="ATP_synth_b_bprime"/>
    <property type="match status" value="1"/>
</dbReference>
<sequence>MELDNTFWTAAAFFVFLGLMVYLKVPKMVTGNLDAKIDKIQSDLDEAKKLREEAQALLAKYERKRKSAQSEADDIIAAAEEEAVRIADEAKISLEEMIVRKTKSVEEKISQAESQAIAEVRSRSAEIAVEAAKSLLVDQMVDQGDVLIDAAIKDVGVRLN</sequence>
<evidence type="ECO:0000256" key="4">
    <source>
        <dbReference type="ARBA" id="ARBA00022692"/>
    </source>
</evidence>
<keyword evidence="2" id="KW-0813">Transport</keyword>
<feature type="coiled-coil region" evidence="10">
    <location>
        <begin position="33"/>
        <end position="78"/>
    </location>
</feature>
<dbReference type="GO" id="GO:0045259">
    <property type="term" value="C:proton-transporting ATP synthase complex"/>
    <property type="evidence" value="ECO:0007669"/>
    <property type="project" value="UniProtKB-KW"/>
</dbReference>
<dbReference type="InterPro" id="IPR002146">
    <property type="entry name" value="ATP_synth_b/b'su_bac/chlpt"/>
</dbReference>
<keyword evidence="3" id="KW-0138">CF(0)</keyword>
<organism evidence="12">
    <name type="scientific">hydrothermal vent metagenome</name>
    <dbReference type="NCBI Taxonomy" id="652676"/>
    <lineage>
        <taxon>unclassified sequences</taxon>
        <taxon>metagenomes</taxon>
        <taxon>ecological metagenomes</taxon>
    </lineage>
</organism>
<evidence type="ECO:0000256" key="7">
    <source>
        <dbReference type="ARBA" id="ARBA00023065"/>
    </source>
</evidence>
<dbReference type="GO" id="GO:0015078">
    <property type="term" value="F:proton transmembrane transporter activity"/>
    <property type="evidence" value="ECO:0007669"/>
    <property type="project" value="InterPro"/>
</dbReference>
<dbReference type="AlphaFoldDB" id="A0A3B0UJF6"/>
<name>A0A3B0UJF6_9ZZZZ</name>
<proteinExistence type="inferred from homology"/>
<evidence type="ECO:0000313" key="12">
    <source>
        <dbReference type="EMBL" id="VAW20364.1"/>
    </source>
</evidence>
<keyword evidence="7" id="KW-0406">Ion transport</keyword>
<reference evidence="12" key="1">
    <citation type="submission" date="2018-06" db="EMBL/GenBank/DDBJ databases">
        <authorList>
            <person name="Zhirakovskaya E."/>
        </authorList>
    </citation>
    <scope>NUCLEOTIDE SEQUENCE</scope>
</reference>
<dbReference type="CDD" id="cd06503">
    <property type="entry name" value="ATP-synt_Fo_b"/>
    <property type="match status" value="1"/>
</dbReference>
<dbReference type="Pfam" id="PF00430">
    <property type="entry name" value="ATP-synt_B"/>
    <property type="match status" value="1"/>
</dbReference>
<evidence type="ECO:0000256" key="11">
    <source>
        <dbReference type="SAM" id="Phobius"/>
    </source>
</evidence>